<name>A0A178MRV5_9PROT</name>
<comment type="caution">
    <text evidence="5">The sequence shown here is derived from an EMBL/GenBank/DDBJ whole genome shotgun (WGS) entry which is preliminary data.</text>
</comment>
<dbReference type="STRING" id="1285242.A6A04_17765"/>
<evidence type="ECO:0000256" key="1">
    <source>
        <dbReference type="ARBA" id="ARBA00007888"/>
    </source>
</evidence>
<dbReference type="GO" id="GO:0051539">
    <property type="term" value="F:4 iron, 4 sulfur cluster binding"/>
    <property type="evidence" value="ECO:0007669"/>
    <property type="project" value="TreeGrafter"/>
</dbReference>
<protein>
    <recommendedName>
        <fullName evidence="4">Hydrogenase maturation factor</fullName>
    </recommendedName>
</protein>
<dbReference type="NCBIfam" id="TIGR00075">
    <property type="entry name" value="hypD"/>
    <property type="match status" value="1"/>
</dbReference>
<proteinExistence type="inferred from homology"/>
<organism evidence="5 6">
    <name type="scientific">Paramagnetospirillum marisnigri</name>
    <dbReference type="NCBI Taxonomy" id="1285242"/>
    <lineage>
        <taxon>Bacteria</taxon>
        <taxon>Pseudomonadati</taxon>
        <taxon>Pseudomonadota</taxon>
        <taxon>Alphaproteobacteria</taxon>
        <taxon>Rhodospirillales</taxon>
        <taxon>Magnetospirillaceae</taxon>
        <taxon>Paramagnetospirillum</taxon>
    </lineage>
</organism>
<dbReference type="AlphaFoldDB" id="A0A178MRV5"/>
<evidence type="ECO:0000256" key="4">
    <source>
        <dbReference type="PIRNR" id="PIRNR005622"/>
    </source>
</evidence>
<dbReference type="InterPro" id="IPR042244">
    <property type="entry name" value="HypD_2_sf"/>
</dbReference>
<dbReference type="RefSeq" id="WP_068492155.1">
    <property type="nucleotide sequence ID" value="NZ_LWQT01000051.1"/>
</dbReference>
<dbReference type="InterPro" id="IPR042243">
    <property type="entry name" value="HypD_1"/>
</dbReference>
<dbReference type="PANTHER" id="PTHR30149:SF0">
    <property type="entry name" value="HYDROGENASE MATURATION FACTOR HYPD"/>
    <property type="match status" value="1"/>
</dbReference>
<dbReference type="PANTHER" id="PTHR30149">
    <property type="entry name" value="HYDROGENASE PROTEIN ASSEMBLY PROTEIN HYPD"/>
    <property type="match status" value="1"/>
</dbReference>
<dbReference type="InterPro" id="IPR002780">
    <property type="entry name" value="Hyd_form_HypD"/>
</dbReference>
<comment type="similarity">
    <text evidence="1 4">Belongs to the HypD family.</text>
</comment>
<evidence type="ECO:0000256" key="3">
    <source>
        <dbReference type="ARBA" id="ARBA00023004"/>
    </source>
</evidence>
<evidence type="ECO:0000313" key="5">
    <source>
        <dbReference type="EMBL" id="OAN50674.1"/>
    </source>
</evidence>
<dbReference type="Gene3D" id="3.40.50.11740">
    <property type="entry name" value="HypD, alpha/beta domain 2"/>
    <property type="match status" value="2"/>
</dbReference>
<dbReference type="EMBL" id="LWQT01000051">
    <property type="protein sequence ID" value="OAN50674.1"/>
    <property type="molecule type" value="Genomic_DNA"/>
</dbReference>
<keyword evidence="6" id="KW-1185">Reference proteome</keyword>
<dbReference type="Gene3D" id="6.10.20.100">
    <property type="match status" value="1"/>
</dbReference>
<dbReference type="GO" id="GO:0005506">
    <property type="term" value="F:iron ion binding"/>
    <property type="evidence" value="ECO:0007669"/>
    <property type="project" value="TreeGrafter"/>
</dbReference>
<dbReference type="GO" id="GO:0070025">
    <property type="term" value="F:carbon monoxide binding"/>
    <property type="evidence" value="ECO:0007669"/>
    <property type="project" value="TreeGrafter"/>
</dbReference>
<reference evidence="5 6" key="1">
    <citation type="submission" date="2016-04" db="EMBL/GenBank/DDBJ databases">
        <title>Draft genome sequence of freshwater magnetotactic bacteria Magnetospirillum marisnigri SP-1 and Magnetospirillum moscoviense BB-1.</title>
        <authorList>
            <person name="Koziaeva V."/>
            <person name="Dziuba M.V."/>
            <person name="Ivanov T.M."/>
            <person name="Kuznetsov B."/>
            <person name="Grouzdev D.S."/>
        </authorList>
    </citation>
    <scope>NUCLEOTIDE SEQUENCE [LARGE SCALE GENOMIC DNA]</scope>
    <source>
        <strain evidence="5 6">SP-1</strain>
    </source>
</reference>
<keyword evidence="2" id="KW-0479">Metal-binding</keyword>
<sequence>MKYIDEFRDGEVARAIAASIKAEVDAGASYHIMEFCGGHTHAISRYGLEDLLPANVRMIHGPGCPVCVLPIGRIDAAIWLARQPGVILCTYGDMLRVPGSKRVSLLKAKAEGCDIRMVYSTMDALKLATTHPDQQVVFFAIGFETTTPPTAVAIKQAQALGLTNFSVFCNHVLTPSAITQILDSPEVRELGTVKLDAFIGPAHVSTIIGSRPYEYFAEEYQRPVVIAGFEPLDVMQAVRMLVRQINDGRFEVENEFSRAVTRDGNEKAKSLVAEMFELRRVFEWRGLGMVPYSALRLKEPYAAWDAERRWDVPQDTPADNKACECGAILRGVKKPLDCKLFGTVCTPENPMGSCMVSAEGACAAYWTYGRFRDAAPGDAEGPEPESDE</sequence>
<keyword evidence="3" id="KW-0408">Iron</keyword>
<gene>
    <name evidence="5" type="ORF">A6A04_17765</name>
</gene>
<evidence type="ECO:0000313" key="6">
    <source>
        <dbReference type="Proteomes" id="UP000078428"/>
    </source>
</evidence>
<accession>A0A178MRV5</accession>
<dbReference type="OrthoDB" id="9770424at2"/>
<dbReference type="GO" id="GO:0051604">
    <property type="term" value="P:protein maturation"/>
    <property type="evidence" value="ECO:0007669"/>
    <property type="project" value="TreeGrafter"/>
</dbReference>
<dbReference type="Proteomes" id="UP000078428">
    <property type="component" value="Unassembled WGS sequence"/>
</dbReference>
<dbReference type="Pfam" id="PF01924">
    <property type="entry name" value="HypD"/>
    <property type="match status" value="1"/>
</dbReference>
<dbReference type="PIRSF" id="PIRSF005622">
    <property type="entry name" value="Hydrgn_mat_hypD"/>
    <property type="match status" value="1"/>
</dbReference>
<evidence type="ECO:0000256" key="2">
    <source>
        <dbReference type="ARBA" id="ARBA00022723"/>
    </source>
</evidence>